<sequence>MNLETLIEISRRYGADPDYVLAGGGNTSLKDGDVIAVKASGALLGTIDENGFVQLSLSKLRALFDMALPSDSEAREKIVLEKLLEARLPGQTRRPSVETLLHALFPYRFVIHLHPALVNGMLCSRQALSAAETLFRNEASVLPYITPGYILADAVRRVFEHRTSSGMSPPKILFLQNHGVFVAEDSVEEIEALYAHIFETLKAKVQPLPEEGLRGGPARGYEAAIAAVAEKAVETAATKFNVRFFFTSNSLIGHFLASPEAFVPLSSPFTPDHIVYAGAWPLFVNISEAQSSEHLISKIDEYRIRYQEMPKIIAIQNLGIFGLGQDESAAKRACELFGDAAKIAWYARSFGSVHPMQPADIEFIRSWEVEKYRASIAASSNPAS</sequence>
<accession>A0A3P3XID1</accession>
<proteinExistence type="predicted"/>
<name>A0A3P3XID1_9SPIR</name>
<protein>
    <submittedName>
        <fullName evidence="4">Putative bifunctional rhamnulose-1-phosphate aldolase/alcohol dehydrogenase</fullName>
    </submittedName>
</protein>
<dbReference type="Gene3D" id="3.40.225.10">
    <property type="entry name" value="Class II aldolase/adducin N-terminal domain"/>
    <property type="match status" value="2"/>
</dbReference>
<dbReference type="AlphaFoldDB" id="A0A3P3XID1"/>
<dbReference type="SUPFAM" id="SSF53639">
    <property type="entry name" value="AraD/HMP-PK domain-like"/>
    <property type="match status" value="1"/>
</dbReference>
<organism evidence="4">
    <name type="scientific">uncultured spirochete</name>
    <dbReference type="NCBI Taxonomy" id="156406"/>
    <lineage>
        <taxon>Bacteria</taxon>
        <taxon>Pseudomonadati</taxon>
        <taxon>Spirochaetota</taxon>
        <taxon>Spirochaetia</taxon>
        <taxon>Spirochaetales</taxon>
        <taxon>environmental samples</taxon>
    </lineage>
</organism>
<dbReference type="InterPro" id="IPR050197">
    <property type="entry name" value="Aldolase_class_II_sugar_metab"/>
</dbReference>
<keyword evidence="2" id="KW-0456">Lyase</keyword>
<dbReference type="SMART" id="SM01007">
    <property type="entry name" value="Aldolase_II"/>
    <property type="match status" value="1"/>
</dbReference>
<dbReference type="Pfam" id="PF00596">
    <property type="entry name" value="Aldolase_II"/>
    <property type="match status" value="1"/>
</dbReference>
<gene>
    <name evidence="4" type="ORF">SPIROBIBN47_260027</name>
</gene>
<dbReference type="PANTHER" id="PTHR22789:SF0">
    <property type="entry name" value="3-OXO-TETRONATE 4-PHOSPHATE DECARBOXYLASE-RELATED"/>
    <property type="match status" value="1"/>
</dbReference>
<evidence type="ECO:0000256" key="1">
    <source>
        <dbReference type="ARBA" id="ARBA00022723"/>
    </source>
</evidence>
<dbReference type="InterPro" id="IPR001303">
    <property type="entry name" value="Aldolase_II/adducin_N"/>
</dbReference>
<dbReference type="GO" id="GO:0046872">
    <property type="term" value="F:metal ion binding"/>
    <property type="evidence" value="ECO:0007669"/>
    <property type="project" value="UniProtKB-KW"/>
</dbReference>
<dbReference type="GO" id="GO:0016832">
    <property type="term" value="F:aldehyde-lyase activity"/>
    <property type="evidence" value="ECO:0007669"/>
    <property type="project" value="TreeGrafter"/>
</dbReference>
<evidence type="ECO:0000256" key="2">
    <source>
        <dbReference type="ARBA" id="ARBA00023239"/>
    </source>
</evidence>
<evidence type="ECO:0000259" key="3">
    <source>
        <dbReference type="SMART" id="SM01007"/>
    </source>
</evidence>
<feature type="domain" description="Class II aldolase/adducin N-terminal" evidence="3">
    <location>
        <begin position="5"/>
        <end position="205"/>
    </location>
</feature>
<dbReference type="GO" id="GO:0005829">
    <property type="term" value="C:cytosol"/>
    <property type="evidence" value="ECO:0007669"/>
    <property type="project" value="TreeGrafter"/>
</dbReference>
<dbReference type="InterPro" id="IPR036409">
    <property type="entry name" value="Aldolase_II/adducin_N_sf"/>
</dbReference>
<keyword evidence="1" id="KW-0479">Metal-binding</keyword>
<evidence type="ECO:0000313" key="4">
    <source>
        <dbReference type="EMBL" id="SLM12727.1"/>
    </source>
</evidence>
<reference evidence="4" key="1">
    <citation type="submission" date="2017-02" db="EMBL/GenBank/DDBJ databases">
        <authorList>
            <person name="Regsiter A."/>
            <person name="William W."/>
        </authorList>
    </citation>
    <scope>NUCLEOTIDE SEQUENCE</scope>
    <source>
        <strain evidence="4">Bib</strain>
    </source>
</reference>
<dbReference type="GO" id="GO:0019323">
    <property type="term" value="P:pentose catabolic process"/>
    <property type="evidence" value="ECO:0007669"/>
    <property type="project" value="TreeGrafter"/>
</dbReference>
<dbReference type="PANTHER" id="PTHR22789">
    <property type="entry name" value="FUCULOSE PHOSPHATE ALDOLASE"/>
    <property type="match status" value="1"/>
</dbReference>
<dbReference type="EMBL" id="FWDM01000019">
    <property type="protein sequence ID" value="SLM12727.1"/>
    <property type="molecule type" value="Genomic_DNA"/>
</dbReference>